<dbReference type="GO" id="GO:0005524">
    <property type="term" value="F:ATP binding"/>
    <property type="evidence" value="ECO:0007669"/>
    <property type="project" value="UniProtKB-KW"/>
</dbReference>
<evidence type="ECO:0000256" key="8">
    <source>
        <dbReference type="ARBA" id="ARBA00062002"/>
    </source>
</evidence>
<dbReference type="HOGENOM" id="CLU_022950_0_0_1"/>
<comment type="subunit">
    <text evidence="8 9">Homohexamer. Dimer of trimers.</text>
</comment>
<dbReference type="Gene3D" id="3.40.50.300">
    <property type="entry name" value="P-loop containing nucleotide triphosphate hydrolases"/>
    <property type="match status" value="1"/>
</dbReference>
<dbReference type="InterPro" id="IPR025980">
    <property type="entry name" value="ATP-Sase_PUA-like_dom"/>
</dbReference>
<dbReference type="Gene3D" id="3.40.50.620">
    <property type="entry name" value="HUPs"/>
    <property type="match status" value="1"/>
</dbReference>
<feature type="domain" description="APS kinase" evidence="10">
    <location>
        <begin position="396"/>
        <end position="552"/>
    </location>
</feature>
<dbReference type="InterPro" id="IPR027535">
    <property type="entry name" value="Sulf_adenylyltr_euk"/>
</dbReference>
<dbReference type="Pfam" id="PF01747">
    <property type="entry name" value="ATP-sulfurylase"/>
    <property type="match status" value="1"/>
</dbReference>
<keyword evidence="7 9" id="KW-0067">ATP-binding</keyword>
<evidence type="ECO:0000256" key="6">
    <source>
        <dbReference type="ARBA" id="ARBA00022741"/>
    </source>
</evidence>
<comment type="catalytic activity">
    <reaction evidence="9">
        <text>sulfate + ATP + H(+) = adenosine 5'-phosphosulfate + diphosphate</text>
        <dbReference type="Rhea" id="RHEA:18133"/>
        <dbReference type="ChEBI" id="CHEBI:15378"/>
        <dbReference type="ChEBI" id="CHEBI:16189"/>
        <dbReference type="ChEBI" id="CHEBI:30616"/>
        <dbReference type="ChEBI" id="CHEBI:33019"/>
        <dbReference type="ChEBI" id="CHEBI:58243"/>
        <dbReference type="EC" id="2.7.7.4"/>
    </reaction>
</comment>
<keyword evidence="3" id="KW-0021">Allosteric enzyme</keyword>
<feature type="domain" description="Sulphate adenylyltransferase catalytic" evidence="11">
    <location>
        <begin position="175"/>
        <end position="388"/>
    </location>
</feature>
<dbReference type="HAMAP" id="MF_03106">
    <property type="entry name" value="Sulf_adenylyltr_euk"/>
    <property type="match status" value="1"/>
</dbReference>
<feature type="binding site" evidence="9">
    <location>
        <position position="198"/>
    </location>
    <ligand>
        <name>sulfate</name>
        <dbReference type="ChEBI" id="CHEBI:16189"/>
    </ligand>
</feature>
<comment type="subcellular location">
    <subcellularLocation>
        <location evidence="9">Cytoplasm</location>
    </subcellularLocation>
</comment>
<sequence>MANAPHGGILKDLVLRDELISGQLRKEARNLGDIVLTERQLCDLELILSGGFSPLEGFMNESDYNSVVDTLRLSDGTLFPMPITLDVSSDDIARLGITTGARLTLRDPRDDEALAIITVEDVYTYDRVREAIQVLGADDPAHPSVAYLRNRVKEYYVGGKVQAIQAPSHFDYVALRYTPTELRTHFKKLSWHRVVAFQTRNPMHRAHRELTVRAARLRQANVLIHPVVGLTKPGDVDHYTRVRVYEAIMAKYPNGMGHLALLPLAMRMAGPREAVWHAIIRKNFGATHFIVGRDHAGPGKNSQGKDFYGPYDAQELVGKYKDELQIEMVPFQQMTYLPSTDEYQPIDEVPAGAQTLDISGTELRRRLKAGAPIPDWFSYEAVVRRLRESYPPRNKQGFVLFLTGFYNSGKDVIARALQVALNEQGGRSVSLLLGEAVKGDLNPKLGLTSEERHENLQRIAFVSSELARAGAAVIAASIAPEERSRGLVKDTIVSNGGAGGNFFLIHVATPLEHCKSTDRRGVYAQARSGAIKGFVGVDTEYETPKKADLVVDVTTQNIPSIVHSIILLLETSSLL</sequence>
<dbReference type="InterPro" id="IPR024951">
    <property type="entry name" value="Sulfurylase_cat_dom"/>
</dbReference>
<evidence type="ECO:0000259" key="11">
    <source>
        <dbReference type="Pfam" id="PF01747"/>
    </source>
</evidence>
<dbReference type="NCBIfam" id="NF004040">
    <property type="entry name" value="PRK05537.1"/>
    <property type="match status" value="1"/>
</dbReference>
<dbReference type="PANTHER" id="PTHR42700:SF1">
    <property type="entry name" value="SULFATE ADENYLYLTRANSFERASE"/>
    <property type="match status" value="1"/>
</dbReference>
<dbReference type="OrthoDB" id="468at2759"/>
<dbReference type="Pfam" id="PF14306">
    <property type="entry name" value="PUA_2"/>
    <property type="match status" value="1"/>
</dbReference>
<dbReference type="FunFam" id="3.10.400.10:FF:000003">
    <property type="entry name" value="Sulfate adenylyltransferase"/>
    <property type="match status" value="1"/>
</dbReference>
<dbReference type="InterPro" id="IPR014729">
    <property type="entry name" value="Rossmann-like_a/b/a_fold"/>
</dbReference>
<feature type="binding site" evidence="9">
    <location>
        <begin position="198"/>
        <end position="201"/>
    </location>
    <ligand>
        <name>ATP</name>
        <dbReference type="ChEBI" id="CHEBI:30616"/>
    </ligand>
</feature>
<dbReference type="GO" id="GO:0019379">
    <property type="term" value="P:sulfate assimilation, phosphoadenylyl sulfate reduction by phosphoadenylyl-sulfate reductase (thioredoxin)"/>
    <property type="evidence" value="ECO:0007669"/>
    <property type="project" value="TreeGrafter"/>
</dbReference>
<evidence type="ECO:0000256" key="2">
    <source>
        <dbReference type="ARBA" id="ARBA00022490"/>
    </source>
</evidence>
<dbReference type="GO" id="GO:0070814">
    <property type="term" value="P:hydrogen sulfide biosynthetic process"/>
    <property type="evidence" value="ECO:0007669"/>
    <property type="project" value="UniProtKB-UniRule"/>
</dbReference>
<dbReference type="CDD" id="cd02027">
    <property type="entry name" value="APSK"/>
    <property type="match status" value="1"/>
</dbReference>
<evidence type="ECO:0000313" key="13">
    <source>
        <dbReference type="EMBL" id="KIK92833.1"/>
    </source>
</evidence>
<dbReference type="Gene3D" id="3.10.400.10">
    <property type="entry name" value="Sulfate adenylyltransferase"/>
    <property type="match status" value="1"/>
</dbReference>
<feature type="site" description="Transition state stabilizer" evidence="9">
    <location>
        <position position="204"/>
    </location>
</feature>
<reference evidence="14" key="2">
    <citation type="submission" date="2015-01" db="EMBL/GenBank/DDBJ databases">
        <title>Evolutionary Origins and Diversification of the Mycorrhizal Mutualists.</title>
        <authorList>
            <consortium name="DOE Joint Genome Institute"/>
            <consortium name="Mycorrhizal Genomics Consortium"/>
            <person name="Kohler A."/>
            <person name="Kuo A."/>
            <person name="Nagy L.G."/>
            <person name="Floudas D."/>
            <person name="Copeland A."/>
            <person name="Barry K.W."/>
            <person name="Cichocki N."/>
            <person name="Veneault-Fourrey C."/>
            <person name="LaButti K."/>
            <person name="Lindquist E.A."/>
            <person name="Lipzen A."/>
            <person name="Lundell T."/>
            <person name="Morin E."/>
            <person name="Murat C."/>
            <person name="Riley R."/>
            <person name="Ohm R."/>
            <person name="Sun H."/>
            <person name="Tunlid A."/>
            <person name="Henrissat B."/>
            <person name="Grigoriev I.V."/>
            <person name="Hibbett D.S."/>
            <person name="Martin F."/>
        </authorList>
    </citation>
    <scope>NUCLEOTIDE SEQUENCE [LARGE SCALE GENOMIC DNA]</scope>
    <source>
        <strain evidence="14">Ve08.2h10</strain>
    </source>
</reference>
<feature type="active site" evidence="9">
    <location>
        <position position="200"/>
    </location>
</feature>
<dbReference type="EMBL" id="KN825239">
    <property type="protein sequence ID" value="KIK92833.1"/>
    <property type="molecule type" value="Genomic_DNA"/>
</dbReference>
<dbReference type="InterPro" id="IPR059117">
    <property type="entry name" value="APS_kinase_dom"/>
</dbReference>
<feature type="site" description="Transition state stabilizer" evidence="9">
    <location>
        <position position="207"/>
    </location>
</feature>
<dbReference type="AlphaFoldDB" id="A0A0D0DMH3"/>
<evidence type="ECO:0000259" key="12">
    <source>
        <dbReference type="Pfam" id="PF14306"/>
    </source>
</evidence>
<feature type="binding site" evidence="9">
    <location>
        <position position="200"/>
    </location>
    <ligand>
        <name>sulfate</name>
        <dbReference type="ChEBI" id="CHEBI:16189"/>
    </ligand>
</feature>
<keyword evidence="2 9" id="KW-0963">Cytoplasm</keyword>
<evidence type="ECO:0000256" key="9">
    <source>
        <dbReference type="HAMAP-Rule" id="MF_03106"/>
    </source>
</evidence>
<keyword evidence="9" id="KW-0028">Amino-acid biosynthesis</keyword>
<feature type="binding site" evidence="9">
    <location>
        <position position="296"/>
    </location>
    <ligand>
        <name>sulfate</name>
        <dbReference type="ChEBI" id="CHEBI:16189"/>
    </ligand>
</feature>
<dbReference type="InParanoid" id="A0A0D0DMH3"/>
<evidence type="ECO:0000256" key="7">
    <source>
        <dbReference type="ARBA" id="ARBA00022840"/>
    </source>
</evidence>
<evidence type="ECO:0000259" key="10">
    <source>
        <dbReference type="Pfam" id="PF01583"/>
    </source>
</evidence>
<evidence type="ECO:0000256" key="4">
    <source>
        <dbReference type="ARBA" id="ARBA00022679"/>
    </source>
</evidence>
<comment type="pathway">
    <text evidence="9">Sulfur metabolism; hydrogen sulfide biosynthesis; sulfite from sulfate: step 1/3.</text>
</comment>
<keyword evidence="9" id="KW-0486">Methionine biosynthesis</keyword>
<dbReference type="GO" id="GO:0009086">
    <property type="term" value="P:methionine biosynthetic process"/>
    <property type="evidence" value="ECO:0007669"/>
    <property type="project" value="UniProtKB-KW"/>
</dbReference>
<dbReference type="GO" id="GO:0019344">
    <property type="term" value="P:cysteine biosynthetic process"/>
    <property type="evidence" value="ECO:0007669"/>
    <property type="project" value="UniProtKB-KW"/>
</dbReference>
<dbReference type="InterPro" id="IPR027417">
    <property type="entry name" value="P-loop_NTPase"/>
</dbReference>
<dbReference type="InterPro" id="IPR050512">
    <property type="entry name" value="Sulf_AdTrans/APS_kinase"/>
</dbReference>
<feature type="region of interest" description="Required for oligomerization; adenylyl-sulfate kinase-like" evidence="9">
    <location>
        <begin position="396"/>
        <end position="575"/>
    </location>
</feature>
<proteinExistence type="inferred from homology"/>
<evidence type="ECO:0000256" key="1">
    <source>
        <dbReference type="ARBA" id="ARBA00001823"/>
    </source>
</evidence>
<dbReference type="CDD" id="cd00517">
    <property type="entry name" value="ATPS"/>
    <property type="match status" value="1"/>
</dbReference>
<evidence type="ECO:0000313" key="14">
    <source>
        <dbReference type="Proteomes" id="UP000054538"/>
    </source>
</evidence>
<comment type="function">
    <text evidence="9">Catalyzes the first intracellular reaction of sulfate assimilation, forming adenosine-5'-phosphosulfate (APS) from inorganic sulfate and ATP. Plays an important role in sulfate activation as a component of the biosynthesis pathway of sulfur-containing amino acids.</text>
</comment>
<comment type="similarity">
    <text evidence="9">Belongs to the sulfate adenylyltransferase family.</text>
</comment>
<dbReference type="SUPFAM" id="SSF52540">
    <property type="entry name" value="P-loop containing nucleoside triphosphate hydrolases"/>
    <property type="match status" value="1"/>
</dbReference>
<dbReference type="FunFam" id="3.40.50.300:FF:000802">
    <property type="entry name" value="Sulfate adenylyltransferase"/>
    <property type="match status" value="1"/>
</dbReference>
<dbReference type="EC" id="2.7.7.4" evidence="9"/>
<evidence type="ECO:0000256" key="5">
    <source>
        <dbReference type="ARBA" id="ARBA00022695"/>
    </source>
</evidence>
<comment type="catalytic activity">
    <reaction evidence="1">
        <text>adenosine 5'-phosphosulfate + ATP = 3'-phosphoadenylyl sulfate + ADP + H(+)</text>
        <dbReference type="Rhea" id="RHEA:24152"/>
        <dbReference type="ChEBI" id="CHEBI:15378"/>
        <dbReference type="ChEBI" id="CHEBI:30616"/>
        <dbReference type="ChEBI" id="CHEBI:58243"/>
        <dbReference type="ChEBI" id="CHEBI:58339"/>
        <dbReference type="ChEBI" id="CHEBI:456216"/>
        <dbReference type="EC" id="2.7.1.25"/>
    </reaction>
</comment>
<protein>
    <recommendedName>
        <fullName evidence="9">Sulfate adenylyltransferase</fullName>
        <ecNumber evidence="9">2.7.7.4</ecNumber>
    </recommendedName>
    <alternativeName>
        <fullName evidence="9">ATP-sulfurylase</fullName>
    </alternativeName>
    <alternativeName>
        <fullName evidence="9">Sulfate adenylate transferase</fullName>
        <shortName evidence="9">SAT</shortName>
    </alternativeName>
</protein>
<comment type="domain">
    <text evidence="9">The oligomerization domain is distantly related to APS kinases, but it is not functional and does not bind APS. It is required for oligomerization of the enzyme, although the oligomerization state has no effect on the catalytic activity of the enzyme.</text>
</comment>
<dbReference type="InterPro" id="IPR002650">
    <property type="entry name" value="Sulphate_adenylyltransferase"/>
</dbReference>
<evidence type="ECO:0000256" key="3">
    <source>
        <dbReference type="ARBA" id="ARBA00022533"/>
    </source>
</evidence>
<name>A0A0D0DMH3_9AGAM</name>
<keyword evidence="9" id="KW-0198">Cysteine biosynthesis</keyword>
<feature type="binding site" evidence="9">
    <location>
        <begin position="292"/>
        <end position="295"/>
    </location>
    <ligand>
        <name>ATP</name>
        <dbReference type="ChEBI" id="CHEBI:30616"/>
    </ligand>
</feature>
<dbReference type="PANTHER" id="PTHR42700">
    <property type="entry name" value="SULFATE ADENYLYLTRANSFERASE"/>
    <property type="match status" value="1"/>
</dbReference>
<accession>A0A0D0DMH3</accession>
<dbReference type="SUPFAM" id="SSF52374">
    <property type="entry name" value="Nucleotidylyl transferase"/>
    <property type="match status" value="1"/>
</dbReference>
<gene>
    <name evidence="9" type="primary">MET3</name>
    <name evidence="13" type="ORF">PAXRUDRAFT_829594</name>
</gene>
<reference evidence="13 14" key="1">
    <citation type="submission" date="2014-04" db="EMBL/GenBank/DDBJ databases">
        <authorList>
            <consortium name="DOE Joint Genome Institute"/>
            <person name="Kuo A."/>
            <person name="Kohler A."/>
            <person name="Jargeat P."/>
            <person name="Nagy L.G."/>
            <person name="Floudas D."/>
            <person name="Copeland A."/>
            <person name="Barry K.W."/>
            <person name="Cichocki N."/>
            <person name="Veneault-Fourrey C."/>
            <person name="LaButti K."/>
            <person name="Lindquist E.A."/>
            <person name="Lipzen A."/>
            <person name="Lundell T."/>
            <person name="Morin E."/>
            <person name="Murat C."/>
            <person name="Sun H."/>
            <person name="Tunlid A."/>
            <person name="Henrissat B."/>
            <person name="Grigoriev I.V."/>
            <person name="Hibbett D.S."/>
            <person name="Martin F."/>
            <person name="Nordberg H.P."/>
            <person name="Cantor M.N."/>
            <person name="Hua S.X."/>
        </authorList>
    </citation>
    <scope>NUCLEOTIDE SEQUENCE [LARGE SCALE GENOMIC DNA]</scope>
    <source>
        <strain evidence="13 14">Ve08.2h10</strain>
    </source>
</reference>
<dbReference type="GO" id="GO:0004781">
    <property type="term" value="F:sulfate adenylyltransferase (ATP) activity"/>
    <property type="evidence" value="ECO:0007669"/>
    <property type="project" value="UniProtKB-UniRule"/>
</dbReference>
<dbReference type="GO" id="GO:0005737">
    <property type="term" value="C:cytoplasm"/>
    <property type="evidence" value="ECO:0007669"/>
    <property type="project" value="UniProtKB-SubCell"/>
</dbReference>
<feature type="binding site" evidence="9">
    <location>
        <position position="334"/>
    </location>
    <ligand>
        <name>ATP</name>
        <dbReference type="ChEBI" id="CHEBI:30616"/>
    </ligand>
</feature>
<feature type="site" description="Induces change in substrate recognition on ATP binding" evidence="9">
    <location>
        <position position="331"/>
    </location>
</feature>
<dbReference type="UniPathway" id="UPA00140">
    <property type="reaction ID" value="UER00204"/>
</dbReference>
<comment type="caution">
    <text evidence="9">Lacks conserved residue(s) required for the propagation of feature annotation.</text>
</comment>
<dbReference type="FunFam" id="3.40.50.620:FF:000052">
    <property type="entry name" value="Sulfate adenylyltransferase"/>
    <property type="match status" value="1"/>
</dbReference>
<keyword evidence="4 9" id="KW-0808">Transferase</keyword>
<dbReference type="STRING" id="930991.A0A0D0DMH3"/>
<keyword evidence="14" id="KW-1185">Reference proteome</keyword>
<dbReference type="Pfam" id="PF01583">
    <property type="entry name" value="APS_kinase"/>
    <property type="match status" value="1"/>
</dbReference>
<organism evidence="13 14">
    <name type="scientific">Paxillus rubicundulus Ve08.2h10</name>
    <dbReference type="NCBI Taxonomy" id="930991"/>
    <lineage>
        <taxon>Eukaryota</taxon>
        <taxon>Fungi</taxon>
        <taxon>Dikarya</taxon>
        <taxon>Basidiomycota</taxon>
        <taxon>Agaricomycotina</taxon>
        <taxon>Agaricomycetes</taxon>
        <taxon>Agaricomycetidae</taxon>
        <taxon>Boletales</taxon>
        <taxon>Paxilineae</taxon>
        <taxon>Paxillaceae</taxon>
        <taxon>Paxillus</taxon>
    </lineage>
</organism>
<dbReference type="Proteomes" id="UP000054538">
    <property type="component" value="Unassembled WGS sequence"/>
</dbReference>
<dbReference type="InterPro" id="IPR015947">
    <property type="entry name" value="PUA-like_sf"/>
</dbReference>
<feature type="active site" evidence="9">
    <location>
        <position position="201"/>
    </location>
</feature>
<dbReference type="GO" id="GO:0010134">
    <property type="term" value="P:sulfate assimilation via adenylyl sulfate reduction"/>
    <property type="evidence" value="ECO:0007669"/>
    <property type="project" value="TreeGrafter"/>
</dbReference>
<keyword evidence="5 9" id="KW-0548">Nucleotidyltransferase</keyword>
<dbReference type="NCBIfam" id="TIGR00339">
    <property type="entry name" value="sopT"/>
    <property type="match status" value="1"/>
</dbReference>
<feature type="region of interest" description="N-terminal" evidence="9">
    <location>
        <begin position="1"/>
        <end position="170"/>
    </location>
</feature>
<feature type="domain" description="ATP-sulfurylase PUA-like" evidence="12">
    <location>
        <begin position="4"/>
        <end position="165"/>
    </location>
</feature>
<dbReference type="FunCoup" id="A0A0D0DMH3">
    <property type="interactions" value="240"/>
</dbReference>
<dbReference type="UniPathway" id="UPA00097"/>
<feature type="active site" evidence="9">
    <location>
        <position position="199"/>
    </location>
</feature>
<keyword evidence="6 9" id="KW-0547">Nucleotide-binding</keyword>
<dbReference type="SUPFAM" id="SSF88697">
    <property type="entry name" value="PUA domain-like"/>
    <property type="match status" value="1"/>
</dbReference>
<dbReference type="GO" id="GO:0004020">
    <property type="term" value="F:adenylylsulfate kinase activity"/>
    <property type="evidence" value="ECO:0007669"/>
    <property type="project" value="UniProtKB-EC"/>
</dbReference>